<proteinExistence type="predicted"/>
<dbReference type="InParanoid" id="A0A2R5GBR4"/>
<evidence type="ECO:0000313" key="2">
    <source>
        <dbReference type="Proteomes" id="UP000241890"/>
    </source>
</evidence>
<dbReference type="SUPFAM" id="SSF49785">
    <property type="entry name" value="Galactose-binding domain-like"/>
    <property type="match status" value="1"/>
</dbReference>
<dbReference type="Proteomes" id="UP000241890">
    <property type="component" value="Unassembled WGS sequence"/>
</dbReference>
<dbReference type="PANTHER" id="PTHR45713">
    <property type="entry name" value="FTP DOMAIN-CONTAINING PROTEIN"/>
    <property type="match status" value="1"/>
</dbReference>
<dbReference type="OrthoDB" id="189275at2759"/>
<comment type="caution">
    <text evidence="1">The sequence shown here is derived from an EMBL/GenBank/DDBJ whole genome shotgun (WGS) entry which is preliminary data.</text>
</comment>
<keyword evidence="2" id="KW-1185">Reference proteome</keyword>
<dbReference type="AlphaFoldDB" id="A0A2R5GBR4"/>
<dbReference type="Gene3D" id="2.60.120.260">
    <property type="entry name" value="Galactose-binding domain-like"/>
    <property type="match status" value="1"/>
</dbReference>
<dbReference type="PANTHER" id="PTHR45713:SF6">
    <property type="entry name" value="F5_8 TYPE C DOMAIN-CONTAINING PROTEIN"/>
    <property type="match status" value="1"/>
</dbReference>
<reference evidence="1 2" key="1">
    <citation type="submission" date="2017-12" db="EMBL/GenBank/DDBJ databases">
        <title>Sequencing, de novo assembly and annotation of complete genome of a new Thraustochytrid species, strain FCC1311.</title>
        <authorList>
            <person name="Sedici K."/>
            <person name="Godart F."/>
            <person name="Aiese Cigliano R."/>
            <person name="Sanseverino W."/>
            <person name="Barakat M."/>
            <person name="Ortet P."/>
            <person name="Marechal E."/>
            <person name="Cagnac O."/>
            <person name="Amato A."/>
        </authorList>
    </citation>
    <scope>NUCLEOTIDE SEQUENCE [LARGE SCALE GENOMIC DNA]</scope>
</reference>
<gene>
    <name evidence="1" type="ORF">FCC1311_046532</name>
</gene>
<accession>A0A2R5GBR4</accession>
<organism evidence="1 2">
    <name type="scientific">Hondaea fermentalgiana</name>
    <dbReference type="NCBI Taxonomy" id="2315210"/>
    <lineage>
        <taxon>Eukaryota</taxon>
        <taxon>Sar</taxon>
        <taxon>Stramenopiles</taxon>
        <taxon>Bigyra</taxon>
        <taxon>Labyrinthulomycetes</taxon>
        <taxon>Thraustochytrida</taxon>
        <taxon>Thraustochytriidae</taxon>
        <taxon>Hondaea</taxon>
    </lineage>
</organism>
<name>A0A2R5GBR4_9STRA</name>
<dbReference type="InterPro" id="IPR051941">
    <property type="entry name" value="BG_Antigen-Binding_Lectin"/>
</dbReference>
<sequence length="761" mass="83383">MAPRCRPNARRQTRRWNTAYASPLAVVVVAAATVLVRLVEQSHAASQVVPGIPVNSTIDVDMNSEIFVPLQAAVPLTEPKERGGQLNWPIYISKDTFGNEGVFDDLVVDNIAVTIRGLYHEWAGDLTMVVSHEDTSSTLSENRGGKRQLGRPAPRAYESISAAKLKRSMVADLDMHGQGFDYRFADLVGDNLAAGCEGSQSSTMSGNETAAWRATDGDIVSSGMATHTENNPWYQVDLNATRDIGTVVLWTPDPENQINEVQIVKSTGLVTLGGSFRLALTHNGFTEITDVIQHNAVPSVLYEDDTSNELGTGDGESMQSKIQGLNNVGLVAVTRSDPDRTGGYEWTITFLTEHTDLNPLEVYANNLSAGPLRLPEDQIANVTVTTIVDGTRNTFYNANMRSGVVLVSDTPFGDVDLAGARAIASFEQNFDIRYSQRQINIPMPTNTRGRYVRVGLRQGISYLSIAELLVFEEELYSFEVFDGGSPMPEGSYAPELAFSDIFGGAEIYGQWVLSITDSVQSYVVHEQSSRRREVHHGVGAVSDWVLQVTPRNRTSGEVLSDAVMTFHVDLSATILTLPKYGTLYEAEAFVKGELIEAVVGMEIFTGPCSPIDCAHKFGLGNILSTSPLGSVAAANSIHQYRKVVYVPQTNFRGTDTFTYRLNVGTRPDPRVGTVTLNVKRCRIDCMNDRLFGIRPAIDETLVTPWDDRVSPAYPPDKVLQPEKYGARLWNDPYCVLIRAVPVTSLGQQEYGVQVLCYSKSG</sequence>
<dbReference type="EMBL" id="BEYU01000040">
    <property type="protein sequence ID" value="GBG28430.1"/>
    <property type="molecule type" value="Genomic_DNA"/>
</dbReference>
<dbReference type="InterPro" id="IPR008979">
    <property type="entry name" value="Galactose-bd-like_sf"/>
</dbReference>
<evidence type="ECO:0000313" key="1">
    <source>
        <dbReference type="EMBL" id="GBG28430.1"/>
    </source>
</evidence>
<protein>
    <submittedName>
        <fullName evidence="1">Uncharacterized protein</fullName>
    </submittedName>
</protein>